<accession>A0A9P8P763</accession>
<comment type="subcellular location">
    <subcellularLocation>
        <location evidence="1">Cytoplasm</location>
        <location evidence="1">Cytoskeleton</location>
    </subcellularLocation>
</comment>
<evidence type="ECO:0000256" key="3">
    <source>
        <dbReference type="ARBA" id="ARBA00023212"/>
    </source>
</evidence>
<dbReference type="InterPro" id="IPR011004">
    <property type="entry name" value="Trimer_LpxA-like_sf"/>
</dbReference>
<organism evidence="6 7">
    <name type="scientific">Ogataea philodendri</name>
    <dbReference type="NCBI Taxonomy" id="1378263"/>
    <lineage>
        <taxon>Eukaryota</taxon>
        <taxon>Fungi</taxon>
        <taxon>Dikarya</taxon>
        <taxon>Ascomycota</taxon>
        <taxon>Saccharomycotina</taxon>
        <taxon>Pichiomycetes</taxon>
        <taxon>Pichiales</taxon>
        <taxon>Pichiaceae</taxon>
        <taxon>Ogataea</taxon>
    </lineage>
</organism>
<dbReference type="EMBL" id="JAEUBE010000295">
    <property type="protein sequence ID" value="KAH3666057.1"/>
    <property type="molecule type" value="Genomic_DNA"/>
</dbReference>
<dbReference type="RefSeq" id="XP_046061261.1">
    <property type="nucleotide sequence ID" value="XM_046205303.1"/>
</dbReference>
<dbReference type="PANTHER" id="PTHR46126">
    <property type="entry name" value="DYNACTIN SUBUNIT 5"/>
    <property type="match status" value="1"/>
</dbReference>
<keyword evidence="3" id="KW-0206">Cytoskeleton</keyword>
<dbReference type="Pfam" id="PF21711">
    <property type="entry name" value="DCTN5"/>
    <property type="match status" value="1"/>
</dbReference>
<dbReference type="GO" id="GO:0005869">
    <property type="term" value="C:dynactin complex"/>
    <property type="evidence" value="ECO:0007669"/>
    <property type="project" value="TreeGrafter"/>
</dbReference>
<dbReference type="OrthoDB" id="417208at2759"/>
<proteinExistence type="inferred from homology"/>
<comment type="caution">
    <text evidence="6">The sequence shown here is derived from an EMBL/GenBank/DDBJ whole genome shotgun (WGS) entry which is preliminary data.</text>
</comment>
<comment type="similarity">
    <text evidence="4">Belongs to the dynactin subunits 5/6 family. Dynactin subunit 5 subfamily.</text>
</comment>
<evidence type="ECO:0000256" key="1">
    <source>
        <dbReference type="ARBA" id="ARBA00004245"/>
    </source>
</evidence>
<evidence type="ECO:0000256" key="4">
    <source>
        <dbReference type="ARBA" id="ARBA00034706"/>
    </source>
</evidence>
<reference evidence="6" key="1">
    <citation type="journal article" date="2021" name="Open Biol.">
        <title>Shared evolutionary footprints suggest mitochondrial oxidative damage underlies multiple complex I losses in fungi.</title>
        <authorList>
            <person name="Schikora-Tamarit M.A."/>
            <person name="Marcet-Houben M."/>
            <person name="Nosek J."/>
            <person name="Gabaldon T."/>
        </authorList>
    </citation>
    <scope>NUCLEOTIDE SEQUENCE</scope>
    <source>
        <strain evidence="6">CBS6075</strain>
    </source>
</reference>
<dbReference type="Gene3D" id="2.160.10.10">
    <property type="entry name" value="Hexapeptide repeat proteins"/>
    <property type="match status" value="1"/>
</dbReference>
<keyword evidence="2" id="KW-0963">Cytoplasm</keyword>
<reference evidence="6" key="2">
    <citation type="submission" date="2021-01" db="EMBL/GenBank/DDBJ databases">
        <authorList>
            <person name="Schikora-Tamarit M.A."/>
        </authorList>
    </citation>
    <scope>NUCLEOTIDE SEQUENCE</scope>
    <source>
        <strain evidence="6">CBS6075</strain>
    </source>
</reference>
<dbReference type="InterPro" id="IPR047125">
    <property type="entry name" value="DCTN5"/>
</dbReference>
<sequence length="164" mass="17941">MDQWLETSSGNRIHKSCKIKGLNRIALAGQVTVCEDCHINAGDHSIKVGKRCYFEPQVCIDSTNGDVKIGTLTRIGYGTQVDSNCNIGNRVSIGKGCKLGTGSIIRDCCVIEDQVEVPIGFLIPPFTRVSKENDKLKLKELAASYRKINETQLRILEVVGASDT</sequence>
<evidence type="ECO:0000313" key="6">
    <source>
        <dbReference type="EMBL" id="KAH3666057.1"/>
    </source>
</evidence>
<protein>
    <recommendedName>
        <fullName evidence="5">Dynactin subunit 5</fullName>
    </recommendedName>
</protein>
<dbReference type="SUPFAM" id="SSF51161">
    <property type="entry name" value="Trimeric LpxA-like enzymes"/>
    <property type="match status" value="1"/>
</dbReference>
<name>A0A9P8P763_9ASCO</name>
<dbReference type="PANTHER" id="PTHR46126:SF1">
    <property type="entry name" value="DYNACTIN SUBUNIT 5"/>
    <property type="match status" value="1"/>
</dbReference>
<evidence type="ECO:0000256" key="2">
    <source>
        <dbReference type="ARBA" id="ARBA00022490"/>
    </source>
</evidence>
<dbReference type="AlphaFoldDB" id="A0A9P8P763"/>
<dbReference type="Proteomes" id="UP000769157">
    <property type="component" value="Unassembled WGS sequence"/>
</dbReference>
<keyword evidence="7" id="KW-1185">Reference proteome</keyword>
<gene>
    <name evidence="6" type="ORF">OGAPHI_004246</name>
</gene>
<evidence type="ECO:0000313" key="7">
    <source>
        <dbReference type="Proteomes" id="UP000769157"/>
    </source>
</evidence>
<evidence type="ECO:0000256" key="5">
    <source>
        <dbReference type="ARBA" id="ARBA00034865"/>
    </source>
</evidence>
<dbReference type="GeneID" id="70236211"/>